<dbReference type="EMBL" id="CP117167">
    <property type="protein sequence ID" value="WCT11070.1"/>
    <property type="molecule type" value="Genomic_DNA"/>
</dbReference>
<dbReference type="PANTHER" id="PTHR14218:SF15">
    <property type="entry name" value="TRIPEPTIDYL-PEPTIDASE 1"/>
    <property type="match status" value="1"/>
</dbReference>
<dbReference type="InterPro" id="IPR015366">
    <property type="entry name" value="S53_propep"/>
</dbReference>
<dbReference type="RefSeq" id="WP_273629259.1">
    <property type="nucleotide sequence ID" value="NZ_CP117167.1"/>
</dbReference>
<evidence type="ECO:0000259" key="9">
    <source>
        <dbReference type="PROSITE" id="PS51695"/>
    </source>
</evidence>
<dbReference type="CDD" id="cd11377">
    <property type="entry name" value="Pro-peptidase_S53"/>
    <property type="match status" value="1"/>
</dbReference>
<keyword evidence="6" id="KW-0106">Calcium</keyword>
<dbReference type="Pfam" id="PF09286">
    <property type="entry name" value="Pro-kuma_activ"/>
    <property type="match status" value="1"/>
</dbReference>
<reference evidence="10 11" key="1">
    <citation type="submission" date="2023-02" db="EMBL/GenBank/DDBJ databases">
        <title>Genome sequence of Mucilaginibacter jinjuensis strain KACC 16571.</title>
        <authorList>
            <person name="Kim S."/>
            <person name="Heo J."/>
            <person name="Kwon S.-W."/>
        </authorList>
    </citation>
    <scope>NUCLEOTIDE SEQUENCE [LARGE SCALE GENOMIC DNA]</scope>
    <source>
        <strain evidence="10 11">KACC 16571</strain>
    </source>
</reference>
<accession>A0ABY7T3P6</accession>
<evidence type="ECO:0000313" key="10">
    <source>
        <dbReference type="EMBL" id="WCT11070.1"/>
    </source>
</evidence>
<evidence type="ECO:0000256" key="7">
    <source>
        <dbReference type="ARBA" id="ARBA00023145"/>
    </source>
</evidence>
<dbReference type="PANTHER" id="PTHR14218">
    <property type="entry name" value="PROTEASE S8 TRIPEPTIDYL PEPTIDASE I CLN2"/>
    <property type="match status" value="1"/>
</dbReference>
<evidence type="ECO:0000256" key="3">
    <source>
        <dbReference type="ARBA" id="ARBA00022723"/>
    </source>
</evidence>
<keyword evidence="3" id="KW-0479">Metal-binding</keyword>
<comment type="caution">
    <text evidence="8">Lacks conserved residue(s) required for the propagation of feature annotation.</text>
</comment>
<evidence type="ECO:0000256" key="5">
    <source>
        <dbReference type="ARBA" id="ARBA00022825"/>
    </source>
</evidence>
<feature type="domain" description="Peptidase S53" evidence="9">
    <location>
        <begin position="169"/>
        <end position="509"/>
    </location>
</feature>
<comment type="cofactor">
    <cofactor evidence="1">
        <name>Ca(2+)</name>
        <dbReference type="ChEBI" id="CHEBI:29108"/>
    </cofactor>
</comment>
<dbReference type="InterPro" id="IPR000209">
    <property type="entry name" value="Peptidase_S8/S53_dom"/>
</dbReference>
<keyword evidence="2" id="KW-0645">Protease</keyword>
<dbReference type="InterPro" id="IPR036852">
    <property type="entry name" value="Peptidase_S8/S53_dom_sf"/>
</dbReference>
<proteinExistence type="inferred from homology"/>
<evidence type="ECO:0000256" key="2">
    <source>
        <dbReference type="ARBA" id="ARBA00022670"/>
    </source>
</evidence>
<sequence length="509" mass="54029">MEKKSNVKLAGSYKALPQAKKLKEADQEQTVEVTVRLRRKKKLPADAIMGKHLTRKEYETDYAAEQSDADKVEAFAHAHNLTTVDVNLARRSVILSGKISDLQTAFNVTVKTYRKASTNYRTLTGEIHVPDDLQDIVAGVFGLDNHPIARPMFQTPKGGIVSHAAAPQSFTPNQLAKIYGFPTGVTGKGQCIAIIELGGGFRTTDITNYFKGLKITTPTVKAIAVDGGKNSPSTANGPDGEVMLDIEVAGAVAPGATLAVYFTPNTDKGFLDAITKAIHDTQNKPSVISISWGSAEVNWTQQALDNFNESFKTASALGITICVAAGDSGSRDDETDGKVHVDFPASSPYVLACGGTKLTVNGTKITNEVVWHESTSSASGGGVSNYFPLPDYQTKANVPLALDTKFKGRGLPDVAGNADPNTGYQVLVDGQQMVIGGTSAVAPLMAGLIALLNEQKKKPAGFINPTLYSTPNLCRDITSGDNKTTSKKTGYTAAIGWDACTGWGVLSKL</sequence>
<keyword evidence="7" id="KW-0865">Zymogen</keyword>
<dbReference type="SMART" id="SM00944">
    <property type="entry name" value="Pro-kuma_activ"/>
    <property type="match status" value="1"/>
</dbReference>
<dbReference type="InterPro" id="IPR050819">
    <property type="entry name" value="Tripeptidyl-peptidase_I"/>
</dbReference>
<evidence type="ECO:0000313" key="11">
    <source>
        <dbReference type="Proteomes" id="UP001216139"/>
    </source>
</evidence>
<evidence type="ECO:0000256" key="8">
    <source>
        <dbReference type="PROSITE-ProRule" id="PRU01240"/>
    </source>
</evidence>
<dbReference type="InterPro" id="IPR030400">
    <property type="entry name" value="Sedolisin_dom"/>
</dbReference>
<protein>
    <submittedName>
        <fullName evidence="10">S53 family peptidase</fullName>
    </submittedName>
</protein>
<dbReference type="Proteomes" id="UP001216139">
    <property type="component" value="Chromosome"/>
</dbReference>
<evidence type="ECO:0000256" key="4">
    <source>
        <dbReference type="ARBA" id="ARBA00022801"/>
    </source>
</evidence>
<dbReference type="Pfam" id="PF00082">
    <property type="entry name" value="Peptidase_S8"/>
    <property type="match status" value="1"/>
</dbReference>
<dbReference type="SUPFAM" id="SSF54897">
    <property type="entry name" value="Protease propeptides/inhibitors"/>
    <property type="match status" value="1"/>
</dbReference>
<keyword evidence="5" id="KW-0720">Serine protease</keyword>
<dbReference type="PROSITE" id="PS51892">
    <property type="entry name" value="SUBTILASE"/>
    <property type="match status" value="1"/>
</dbReference>
<comment type="similarity">
    <text evidence="8">Belongs to the peptidase S8 family.</text>
</comment>
<keyword evidence="4" id="KW-0378">Hydrolase</keyword>
<dbReference type="SUPFAM" id="SSF52743">
    <property type="entry name" value="Subtilisin-like"/>
    <property type="match status" value="1"/>
</dbReference>
<name>A0ABY7T3P6_9SPHI</name>
<dbReference type="Gene3D" id="3.40.50.200">
    <property type="entry name" value="Peptidase S8/S53 domain"/>
    <property type="match status" value="1"/>
</dbReference>
<evidence type="ECO:0000256" key="1">
    <source>
        <dbReference type="ARBA" id="ARBA00001913"/>
    </source>
</evidence>
<gene>
    <name evidence="10" type="ORF">PQO05_20230</name>
</gene>
<keyword evidence="11" id="KW-1185">Reference proteome</keyword>
<organism evidence="10 11">
    <name type="scientific">Mucilaginibacter jinjuensis</name>
    <dbReference type="NCBI Taxonomy" id="1176721"/>
    <lineage>
        <taxon>Bacteria</taxon>
        <taxon>Pseudomonadati</taxon>
        <taxon>Bacteroidota</taxon>
        <taxon>Sphingobacteriia</taxon>
        <taxon>Sphingobacteriales</taxon>
        <taxon>Sphingobacteriaceae</taxon>
        <taxon>Mucilaginibacter</taxon>
    </lineage>
</organism>
<dbReference type="PROSITE" id="PS51695">
    <property type="entry name" value="SEDOLISIN"/>
    <property type="match status" value="1"/>
</dbReference>
<evidence type="ECO:0000256" key="6">
    <source>
        <dbReference type="ARBA" id="ARBA00022837"/>
    </source>
</evidence>
<dbReference type="CDD" id="cd04056">
    <property type="entry name" value="Peptidases_S53"/>
    <property type="match status" value="1"/>
</dbReference>